<dbReference type="Proteomes" id="UP000265725">
    <property type="component" value="Chromosome"/>
</dbReference>
<accession>A0A385YYT3</accession>
<evidence type="ECO:0000313" key="2">
    <source>
        <dbReference type="Proteomes" id="UP000265725"/>
    </source>
</evidence>
<dbReference type="EMBL" id="CP032418">
    <property type="protein sequence ID" value="AYC30512.1"/>
    <property type="molecule type" value="Genomic_DNA"/>
</dbReference>
<evidence type="ECO:0000313" key="1">
    <source>
        <dbReference type="EMBL" id="AYC30512.1"/>
    </source>
</evidence>
<sequence length="127" mass="14289">MRKEMHLLLVLVVLTGCSNNFTKTETTYVFGNPDADEMLEMDPDVDMFQWNDGIYVTDIAWVNALEIEIDQEVGTITNQSYDPEAFANGTSTKLPIGSVIFSVKDQSNILIVKDGEKLIRYLHLVEG</sequence>
<proteinExistence type="predicted"/>
<dbReference type="KEGG" id="paek:D3873_11965"/>
<dbReference type="AlphaFoldDB" id="A0A385YYT3"/>
<keyword evidence="2" id="KW-1185">Reference proteome</keyword>
<protein>
    <submittedName>
        <fullName evidence="1">Uncharacterized protein</fullName>
    </submittedName>
</protein>
<organism evidence="1 2">
    <name type="scientific">Paenisporosarcina cavernae</name>
    <dbReference type="NCBI Taxonomy" id="2320858"/>
    <lineage>
        <taxon>Bacteria</taxon>
        <taxon>Bacillati</taxon>
        <taxon>Bacillota</taxon>
        <taxon>Bacilli</taxon>
        <taxon>Bacillales</taxon>
        <taxon>Caryophanaceae</taxon>
        <taxon>Paenisporosarcina</taxon>
    </lineage>
</organism>
<name>A0A385YYT3_9BACL</name>
<reference evidence="2" key="1">
    <citation type="submission" date="2018-09" db="EMBL/GenBank/DDBJ databases">
        <authorList>
            <person name="Zhu H."/>
        </authorList>
    </citation>
    <scope>NUCLEOTIDE SEQUENCE [LARGE SCALE GENOMIC DNA]</scope>
    <source>
        <strain evidence="2">K2R23-3</strain>
    </source>
</reference>
<dbReference type="OrthoDB" id="1909991at2"/>
<dbReference type="PROSITE" id="PS51257">
    <property type="entry name" value="PROKAR_LIPOPROTEIN"/>
    <property type="match status" value="1"/>
</dbReference>
<dbReference type="RefSeq" id="WP_119884229.1">
    <property type="nucleotide sequence ID" value="NZ_CP032418.1"/>
</dbReference>
<gene>
    <name evidence="1" type="ORF">D3873_11965</name>
</gene>